<keyword evidence="2" id="KW-1185">Reference proteome</keyword>
<reference evidence="1" key="1">
    <citation type="submission" date="2022-01" db="EMBL/GenBank/DDBJ databases">
        <authorList>
            <person name="King R."/>
        </authorList>
    </citation>
    <scope>NUCLEOTIDE SEQUENCE</scope>
</reference>
<organism evidence="1 2">
    <name type="scientific">Nezara viridula</name>
    <name type="common">Southern green stink bug</name>
    <name type="synonym">Cimex viridulus</name>
    <dbReference type="NCBI Taxonomy" id="85310"/>
    <lineage>
        <taxon>Eukaryota</taxon>
        <taxon>Metazoa</taxon>
        <taxon>Ecdysozoa</taxon>
        <taxon>Arthropoda</taxon>
        <taxon>Hexapoda</taxon>
        <taxon>Insecta</taxon>
        <taxon>Pterygota</taxon>
        <taxon>Neoptera</taxon>
        <taxon>Paraneoptera</taxon>
        <taxon>Hemiptera</taxon>
        <taxon>Heteroptera</taxon>
        <taxon>Panheteroptera</taxon>
        <taxon>Pentatomomorpha</taxon>
        <taxon>Pentatomoidea</taxon>
        <taxon>Pentatomidae</taxon>
        <taxon>Pentatominae</taxon>
        <taxon>Nezara</taxon>
    </lineage>
</organism>
<name>A0A9P0H998_NEZVI</name>
<proteinExistence type="predicted"/>
<dbReference type="AlphaFoldDB" id="A0A9P0H998"/>
<dbReference type="EMBL" id="OV725080">
    <property type="protein sequence ID" value="CAH1397626.1"/>
    <property type="molecule type" value="Genomic_DNA"/>
</dbReference>
<dbReference type="Proteomes" id="UP001152798">
    <property type="component" value="Chromosome 4"/>
</dbReference>
<sequence>MFTMLGCHGDDLSRTPEWWSHAAEVARLLAPDSLAPALSSNLPPFYPRVSYLSVGGLHQPLRQRGRHDDREVVQVTRLGAESFTHLHKDLGCASSDVTSCLQLPSCLSSVLCLLLALWIGCRSNPTETGLSASTKEGKTKRMQCRINSEAKGGAEGQASAVELSRISLTLLSLVNDLQQPSLQAGCLVVALSCKAAS</sequence>
<gene>
    <name evidence="1" type="ORF">NEZAVI_LOCUS7413</name>
</gene>
<evidence type="ECO:0000313" key="2">
    <source>
        <dbReference type="Proteomes" id="UP001152798"/>
    </source>
</evidence>
<accession>A0A9P0H998</accession>
<evidence type="ECO:0000313" key="1">
    <source>
        <dbReference type="EMBL" id="CAH1397626.1"/>
    </source>
</evidence>
<protein>
    <submittedName>
        <fullName evidence="1">Uncharacterized protein</fullName>
    </submittedName>
</protein>